<feature type="region of interest" description="Disordered" evidence="1">
    <location>
        <begin position="118"/>
        <end position="149"/>
    </location>
</feature>
<reference evidence="3" key="1">
    <citation type="journal article" date="2014" name="Int. J. Syst. Evol. Microbiol.">
        <title>Complete genome sequence of Corynebacterium casei LMG S-19264T (=DSM 44701T), isolated from a smear-ripened cheese.</title>
        <authorList>
            <consortium name="US DOE Joint Genome Institute (JGI-PGF)"/>
            <person name="Walter F."/>
            <person name="Albersmeier A."/>
            <person name="Kalinowski J."/>
            <person name="Ruckert C."/>
        </authorList>
    </citation>
    <scope>NUCLEOTIDE SEQUENCE</scope>
    <source>
        <strain evidence="3">JCM 4988</strain>
    </source>
</reference>
<reference evidence="3" key="2">
    <citation type="submission" date="2020-09" db="EMBL/GenBank/DDBJ databases">
        <authorList>
            <person name="Sun Q."/>
            <person name="Ohkuma M."/>
        </authorList>
    </citation>
    <scope>NUCLEOTIDE SEQUENCE</scope>
    <source>
        <strain evidence="3">JCM 4988</strain>
    </source>
</reference>
<evidence type="ECO:0000313" key="3">
    <source>
        <dbReference type="EMBL" id="GGZ33452.1"/>
    </source>
</evidence>
<evidence type="ECO:0000313" key="4">
    <source>
        <dbReference type="Proteomes" id="UP000630936"/>
    </source>
</evidence>
<dbReference type="SUPFAM" id="SSF53474">
    <property type="entry name" value="alpha/beta-Hydrolases"/>
    <property type="match status" value="1"/>
</dbReference>
<dbReference type="RefSeq" id="WP_190123515.1">
    <property type="nucleotide sequence ID" value="NZ_BMWG01000007.1"/>
</dbReference>
<comment type="caution">
    <text evidence="3">The sequence shown here is derived from an EMBL/GenBank/DDBJ whole genome shotgun (WGS) entry which is preliminary data.</text>
</comment>
<accession>A0A918Q5G4</accession>
<protein>
    <recommendedName>
        <fullName evidence="5">Secreted protein</fullName>
    </recommendedName>
</protein>
<dbReference type="InterPro" id="IPR029058">
    <property type="entry name" value="AB_hydrolase_fold"/>
</dbReference>
<dbReference type="Gene3D" id="3.40.50.1820">
    <property type="entry name" value="alpha/beta hydrolase"/>
    <property type="match status" value="1"/>
</dbReference>
<organism evidence="3 4">
    <name type="scientific">Streptomyces inusitatus</name>
    <dbReference type="NCBI Taxonomy" id="68221"/>
    <lineage>
        <taxon>Bacteria</taxon>
        <taxon>Bacillati</taxon>
        <taxon>Actinomycetota</taxon>
        <taxon>Actinomycetes</taxon>
        <taxon>Kitasatosporales</taxon>
        <taxon>Streptomycetaceae</taxon>
        <taxon>Streptomyces</taxon>
    </lineage>
</organism>
<dbReference type="Proteomes" id="UP000630936">
    <property type="component" value="Unassembled WGS sequence"/>
</dbReference>
<feature type="region of interest" description="Disordered" evidence="1">
    <location>
        <begin position="26"/>
        <end position="48"/>
    </location>
</feature>
<feature type="signal peptide" evidence="2">
    <location>
        <begin position="1"/>
        <end position="27"/>
    </location>
</feature>
<evidence type="ECO:0008006" key="5">
    <source>
        <dbReference type="Google" id="ProtNLM"/>
    </source>
</evidence>
<keyword evidence="2" id="KW-0732">Signal</keyword>
<sequence>MRQASRALTAALAVVALAASAPGAASARPAADSLPGAPSGASGERLPEGWRFEGGELVWSSPEPVGMGGALVEFRSQERTLGVPAPSADHRTFRLRVDRARVGPVGELRVVAGTRRLDAAGTGRAPGQRRSPAETAPPAPLPVHSVDPGVPGEYRTTSGEYALKPVRLPGYKEPVEMRATVVGPTDAPGKRPFALFLHGRAATCYQPGKDALGMEWPCEPGHKEVPSHRGHLHDQELLASQGYVTVSISANGINAVDNFAADAGAQARSSLVRLHLARWAEWGAKPAKAPEAVRAVDPADLSKVLLVGHSRGGEGVNRAALDSVSPPPRAEDGYRGPVGWRIRGTVLIGPTLFGQNPAPDVPSVTILPGCDGDVSDLQGQMYLDASRGVGRGTALHSAVYMVGANHNYFNTEWTPGQAEAPAFDDASDHEDPVCSVNAKSRLSAKHQQTAGTAYVAAAARLFLTGDDRVRPLLDGSGRRAPSAGAARVLTHAVGGRRTPAILPDAPLSVTNGRVCQQITTSETRACRTGSEPGRSPHFAPWSFFENEPGRNAVRADWAEPGAPVRLTPKRAFSLAGSEALALRVIVPPDTRGTRLDIAVTDTSGKRVRLGRVTVDGLPGPRWTAAHWASEVRVPLKAAAAAGVDLKRIRSLELTPRSASGELWLMDAWGWRPGTPAVRPAALPRVDIGRLKVEEGDSGTRTYRVPVQVTGEGTGVIKLAVLDPDTYRSTVRTVKVKDGGSAETEITVRGNSRYDIDLGHEIAVKAVRGTAVGGAIGGVLVENDDPMPTVTVTPVADSVTEGGKLSWKAALSEPADTTVETRLDLLPVPEGTELSTKDVDKEWLAGIGGDADPERPLSRDTPSLWVAFPEGETSADVSVPTAADTLTEPEESLRMRMSYLKGHEWMEGPLLTGGVMDAPRR</sequence>
<name>A0A918Q5G4_9ACTN</name>
<feature type="chain" id="PRO_5037918825" description="Secreted protein" evidence="2">
    <location>
        <begin position="28"/>
        <end position="920"/>
    </location>
</feature>
<dbReference type="EMBL" id="BMWG01000007">
    <property type="protein sequence ID" value="GGZ33452.1"/>
    <property type="molecule type" value="Genomic_DNA"/>
</dbReference>
<evidence type="ECO:0000256" key="1">
    <source>
        <dbReference type="SAM" id="MobiDB-lite"/>
    </source>
</evidence>
<dbReference type="AlphaFoldDB" id="A0A918Q5G4"/>
<gene>
    <name evidence="3" type="ORF">GCM10010387_29500</name>
</gene>
<keyword evidence="4" id="KW-1185">Reference proteome</keyword>
<evidence type="ECO:0000256" key="2">
    <source>
        <dbReference type="SAM" id="SignalP"/>
    </source>
</evidence>
<proteinExistence type="predicted"/>